<protein>
    <recommendedName>
        <fullName evidence="2">EthD domain-containing protein</fullName>
    </recommendedName>
</protein>
<evidence type="ECO:0000259" key="2">
    <source>
        <dbReference type="Pfam" id="PF07110"/>
    </source>
</evidence>
<feature type="domain" description="EthD" evidence="2">
    <location>
        <begin position="20"/>
        <end position="94"/>
    </location>
</feature>
<dbReference type="OrthoDB" id="4892971at2759"/>
<keyword evidence="4" id="KW-1185">Reference proteome</keyword>
<organism evidence="3 4">
    <name type="scientific">Colletotrichum fioriniae PJ7</name>
    <dbReference type="NCBI Taxonomy" id="1445577"/>
    <lineage>
        <taxon>Eukaryota</taxon>
        <taxon>Fungi</taxon>
        <taxon>Dikarya</taxon>
        <taxon>Ascomycota</taxon>
        <taxon>Pezizomycotina</taxon>
        <taxon>Sordariomycetes</taxon>
        <taxon>Hypocreomycetidae</taxon>
        <taxon>Glomerellales</taxon>
        <taxon>Glomerellaceae</taxon>
        <taxon>Colletotrichum</taxon>
        <taxon>Colletotrichum acutatum species complex</taxon>
    </lineage>
</organism>
<dbReference type="HOGENOM" id="CLU_115019_1_2_1"/>
<comment type="caution">
    <text evidence="3">The sequence shown here is derived from an EMBL/GenBank/DDBJ whole genome shotgun (WGS) entry which is preliminary data.</text>
</comment>
<dbReference type="InterPro" id="IPR009799">
    <property type="entry name" value="EthD_dom"/>
</dbReference>
<dbReference type="GO" id="GO:0016491">
    <property type="term" value="F:oxidoreductase activity"/>
    <property type="evidence" value="ECO:0007669"/>
    <property type="project" value="InterPro"/>
</dbReference>
<dbReference type="EMBL" id="JARH01000889">
    <property type="protein sequence ID" value="EXF75700.1"/>
    <property type="molecule type" value="Genomic_DNA"/>
</dbReference>
<dbReference type="PANTHER" id="PTHR40260">
    <property type="entry name" value="BLR8190 PROTEIN"/>
    <property type="match status" value="1"/>
</dbReference>
<dbReference type="PANTHER" id="PTHR40260:SF2">
    <property type="entry name" value="BLR8190 PROTEIN"/>
    <property type="match status" value="1"/>
</dbReference>
<dbReference type="NCBIfam" id="TIGR02118">
    <property type="entry name" value="EthD family reductase"/>
    <property type="match status" value="1"/>
</dbReference>
<comment type="similarity">
    <text evidence="1">Belongs to the tpcK family.</text>
</comment>
<accession>A0A010QFZ4</accession>
<dbReference type="Pfam" id="PF07110">
    <property type="entry name" value="EthD"/>
    <property type="match status" value="1"/>
</dbReference>
<reference evidence="3 4" key="1">
    <citation type="submission" date="2014-02" db="EMBL/GenBank/DDBJ databases">
        <title>The genome sequence of Colletotrichum fioriniae PJ7.</title>
        <authorList>
            <person name="Baroncelli R."/>
            <person name="Thon M.R."/>
        </authorList>
    </citation>
    <scope>NUCLEOTIDE SEQUENCE [LARGE SCALE GENOMIC DNA]</scope>
    <source>
        <strain evidence="3 4">PJ7</strain>
    </source>
</reference>
<dbReference type="Gene3D" id="3.30.70.100">
    <property type="match status" value="1"/>
</dbReference>
<dbReference type="Proteomes" id="UP000020467">
    <property type="component" value="Unassembled WGS sequence"/>
</dbReference>
<evidence type="ECO:0000313" key="3">
    <source>
        <dbReference type="EMBL" id="EXF75700.1"/>
    </source>
</evidence>
<evidence type="ECO:0000256" key="1">
    <source>
        <dbReference type="ARBA" id="ARBA00005986"/>
    </source>
</evidence>
<evidence type="ECO:0000313" key="4">
    <source>
        <dbReference type="Proteomes" id="UP000020467"/>
    </source>
</evidence>
<gene>
    <name evidence="3" type="ORF">CFIO01_04633</name>
</gene>
<proteinExistence type="inferred from homology"/>
<sequence length="109" mass="11935">MPATVSVLYPNEADAKYNIDYYVESHMPMAAATWKSAGVQSWKVTKYSASPDGKQPKYAFAGILTFDSVESIHKALASPDTAKVMQDVPNYSNKEPVFLIGEDAKEATL</sequence>
<dbReference type="eggNOG" id="ENOG502SXKU">
    <property type="taxonomic scope" value="Eukaryota"/>
</dbReference>
<dbReference type="AlphaFoldDB" id="A0A010QFZ4"/>
<name>A0A010QFZ4_9PEZI</name>
<dbReference type="SUPFAM" id="SSF54909">
    <property type="entry name" value="Dimeric alpha+beta barrel"/>
    <property type="match status" value="1"/>
</dbReference>
<dbReference type="KEGG" id="cfj:CFIO01_04633"/>
<dbReference type="InterPro" id="IPR011008">
    <property type="entry name" value="Dimeric_a/b-barrel"/>
</dbReference>